<dbReference type="AlphaFoldDB" id="C7MTS1"/>
<dbReference type="InterPro" id="IPR036291">
    <property type="entry name" value="NAD(P)-bd_dom_sf"/>
</dbReference>
<protein>
    <recommendedName>
        <fullName evidence="5">NAD(P)-dependent dehydrogenase, short-chain alcohol dehydrogenase family</fullName>
    </recommendedName>
</protein>
<dbReference type="PANTHER" id="PTHR24321:SF15">
    <property type="entry name" value="OXIDOREDUCTASE UCPA"/>
    <property type="match status" value="1"/>
</dbReference>
<evidence type="ECO:0000313" key="3">
    <source>
        <dbReference type="EMBL" id="ACU96804.1"/>
    </source>
</evidence>
<keyword evidence="2" id="KW-0560">Oxidoreductase</keyword>
<dbReference type="STRING" id="471857.Svir_17790"/>
<evidence type="ECO:0000256" key="2">
    <source>
        <dbReference type="ARBA" id="ARBA00023002"/>
    </source>
</evidence>
<evidence type="ECO:0000256" key="1">
    <source>
        <dbReference type="ARBA" id="ARBA00006484"/>
    </source>
</evidence>
<dbReference type="GO" id="GO:0016491">
    <property type="term" value="F:oxidoreductase activity"/>
    <property type="evidence" value="ECO:0007669"/>
    <property type="project" value="UniProtKB-KW"/>
</dbReference>
<dbReference type="SUPFAM" id="SSF51735">
    <property type="entry name" value="NAD(P)-binding Rossmann-fold domains"/>
    <property type="match status" value="1"/>
</dbReference>
<gene>
    <name evidence="3" type="ordered locus">Svir_17790</name>
</gene>
<evidence type="ECO:0008006" key="5">
    <source>
        <dbReference type="Google" id="ProtNLM"/>
    </source>
</evidence>
<dbReference type="RefSeq" id="WP_015786117.1">
    <property type="nucleotide sequence ID" value="NC_013159.1"/>
</dbReference>
<reference evidence="3 4" key="1">
    <citation type="journal article" date="2009" name="Stand. Genomic Sci.">
        <title>Complete genome sequence of Saccharomonospora viridis type strain (P101).</title>
        <authorList>
            <person name="Pati A."/>
            <person name="Sikorski J."/>
            <person name="Nolan M."/>
            <person name="Lapidus A."/>
            <person name="Copeland A."/>
            <person name="Glavina Del Rio T."/>
            <person name="Lucas S."/>
            <person name="Chen F."/>
            <person name="Tice H."/>
            <person name="Pitluck S."/>
            <person name="Cheng J.F."/>
            <person name="Chertkov O."/>
            <person name="Brettin T."/>
            <person name="Han C."/>
            <person name="Detter J.C."/>
            <person name="Kuske C."/>
            <person name="Bruce D."/>
            <person name="Goodwin L."/>
            <person name="Chain P."/>
            <person name="D'haeseleer P."/>
            <person name="Chen A."/>
            <person name="Palaniappan K."/>
            <person name="Ivanova N."/>
            <person name="Mavromatis K."/>
            <person name="Mikhailova N."/>
            <person name="Rohde M."/>
            <person name="Tindall B.J."/>
            <person name="Goker M."/>
            <person name="Bristow J."/>
            <person name="Eisen J.A."/>
            <person name="Markowitz V."/>
            <person name="Hugenholtz P."/>
            <person name="Kyrpides N.C."/>
            <person name="Klenk H.P."/>
        </authorList>
    </citation>
    <scope>NUCLEOTIDE SEQUENCE [LARGE SCALE GENOMIC DNA]</scope>
    <source>
        <strain evidence="4">ATCC 15386 / DSM 43017 / JCM 3036 / NBRC 12207 / P101</strain>
    </source>
</reference>
<dbReference type="EMBL" id="CP001683">
    <property type="protein sequence ID" value="ACU96804.1"/>
    <property type="molecule type" value="Genomic_DNA"/>
</dbReference>
<organism evidence="3 4">
    <name type="scientific">Saccharomonospora viridis (strain ATCC 15386 / DSM 43017 / JCM 3036 / CCUG 5913 / NBRC 12207 / NCIMB 9602 / P101)</name>
    <name type="common">Thermoactinomyces viridis</name>
    <dbReference type="NCBI Taxonomy" id="471857"/>
    <lineage>
        <taxon>Bacteria</taxon>
        <taxon>Bacillati</taxon>
        <taxon>Actinomycetota</taxon>
        <taxon>Actinomycetes</taxon>
        <taxon>Pseudonocardiales</taxon>
        <taxon>Pseudonocardiaceae</taxon>
        <taxon>Saccharomonospora</taxon>
    </lineage>
</organism>
<dbReference type="HOGENOM" id="CLU_010194_1_0_11"/>
<dbReference type="KEGG" id="svi:Svir_17790"/>
<dbReference type="Pfam" id="PF13561">
    <property type="entry name" value="adh_short_C2"/>
    <property type="match status" value="1"/>
</dbReference>
<evidence type="ECO:0000313" key="4">
    <source>
        <dbReference type="Proteomes" id="UP000000841"/>
    </source>
</evidence>
<name>C7MTS1_SACVD</name>
<dbReference type="Gene3D" id="3.40.50.720">
    <property type="entry name" value="NAD(P)-binding Rossmann-like Domain"/>
    <property type="match status" value="1"/>
</dbReference>
<dbReference type="FunFam" id="3.40.50.720:FF:000084">
    <property type="entry name" value="Short-chain dehydrogenase reductase"/>
    <property type="match status" value="1"/>
</dbReference>
<dbReference type="PANTHER" id="PTHR24321">
    <property type="entry name" value="DEHYDROGENASES, SHORT CHAIN"/>
    <property type="match status" value="1"/>
</dbReference>
<dbReference type="Proteomes" id="UP000000841">
    <property type="component" value="Chromosome"/>
</dbReference>
<sequence length="288" mass="30576">MPLYLRRVQFFNQGVHYGHDVRFSTSARSGQERLSGRVILVTGAAGGLGTSIVSRLAAEGARVVASDIDANTCASVIAELADRGGAHTSLPLDVRSDEDWQAAIEHIQNRYGVLHGCVNNAAIGGLASVADERRDRWDRIIAIGQTGVWLGMKYAGGLLERCGGGSIVNICSILGTVGGFGDSIAYHAAKGAVRAMTKNAALHWATQGIRVNSLHPGFIGTEQVLDLYAGSPRHEAMLSHTPMGRLADPAEIAAVVAFLLSDDSSYMTGSEIYADGGWTARYSRHQSN</sequence>
<keyword evidence="4" id="KW-1185">Reference proteome</keyword>
<comment type="similarity">
    <text evidence="1">Belongs to the short-chain dehydrogenases/reductases (SDR) family.</text>
</comment>
<proteinExistence type="inferred from homology"/>
<dbReference type="InterPro" id="IPR002347">
    <property type="entry name" value="SDR_fam"/>
</dbReference>
<dbReference type="PRINTS" id="PR00080">
    <property type="entry name" value="SDRFAMILY"/>
</dbReference>
<dbReference type="eggNOG" id="COG1028">
    <property type="taxonomic scope" value="Bacteria"/>
</dbReference>
<accession>C7MTS1</accession>
<dbReference type="PRINTS" id="PR00081">
    <property type="entry name" value="GDHRDH"/>
</dbReference>